<dbReference type="SUPFAM" id="SSF51197">
    <property type="entry name" value="Clavaminate synthase-like"/>
    <property type="match status" value="1"/>
</dbReference>
<organism evidence="2 3">
    <name type="scientific">Coprinellus micaceus</name>
    <name type="common">Glistening ink-cap mushroom</name>
    <name type="synonym">Coprinus micaceus</name>
    <dbReference type="NCBI Taxonomy" id="71717"/>
    <lineage>
        <taxon>Eukaryota</taxon>
        <taxon>Fungi</taxon>
        <taxon>Dikarya</taxon>
        <taxon>Basidiomycota</taxon>
        <taxon>Agaricomycotina</taxon>
        <taxon>Agaricomycetes</taxon>
        <taxon>Agaricomycetidae</taxon>
        <taxon>Agaricales</taxon>
        <taxon>Agaricineae</taxon>
        <taxon>Psathyrellaceae</taxon>
        <taxon>Coprinellus</taxon>
    </lineage>
</organism>
<evidence type="ECO:0000313" key="3">
    <source>
        <dbReference type="Proteomes" id="UP000298030"/>
    </source>
</evidence>
<feature type="compositionally biased region" description="Low complexity" evidence="1">
    <location>
        <begin position="176"/>
        <end position="186"/>
    </location>
</feature>
<dbReference type="PRINTS" id="PR01217">
    <property type="entry name" value="PRICHEXTENSN"/>
</dbReference>
<dbReference type="Gene3D" id="2.60.120.650">
    <property type="entry name" value="Cupin"/>
    <property type="match status" value="1"/>
</dbReference>
<comment type="caution">
    <text evidence="2">The sequence shown here is derived from an EMBL/GenBank/DDBJ whole genome shotgun (WGS) entry which is preliminary data.</text>
</comment>
<dbReference type="EMBL" id="QPFP01000029">
    <property type="protein sequence ID" value="TEB29005.1"/>
    <property type="molecule type" value="Genomic_DNA"/>
</dbReference>
<feature type="region of interest" description="Disordered" evidence="1">
    <location>
        <begin position="441"/>
        <end position="464"/>
    </location>
</feature>
<feature type="compositionally biased region" description="Basic residues" evidence="1">
    <location>
        <begin position="222"/>
        <end position="231"/>
    </location>
</feature>
<proteinExistence type="predicted"/>
<protein>
    <recommendedName>
        <fullName evidence="4">JmjC domain-containing protein</fullName>
    </recommendedName>
</protein>
<evidence type="ECO:0000256" key="1">
    <source>
        <dbReference type="SAM" id="MobiDB-lite"/>
    </source>
</evidence>
<dbReference type="STRING" id="71717.A0A4Y7T4F3"/>
<feature type="compositionally biased region" description="Pro residues" evidence="1">
    <location>
        <begin position="160"/>
        <end position="175"/>
    </location>
</feature>
<feature type="region of interest" description="Disordered" evidence="1">
    <location>
        <begin position="1"/>
        <end position="252"/>
    </location>
</feature>
<evidence type="ECO:0000313" key="2">
    <source>
        <dbReference type="EMBL" id="TEB29005.1"/>
    </source>
</evidence>
<dbReference type="OrthoDB" id="3270451at2759"/>
<feature type="compositionally biased region" description="Pro residues" evidence="1">
    <location>
        <begin position="34"/>
        <end position="60"/>
    </location>
</feature>
<reference evidence="2 3" key="1">
    <citation type="journal article" date="2019" name="Nat. Ecol. Evol.">
        <title>Megaphylogeny resolves global patterns of mushroom evolution.</title>
        <authorList>
            <person name="Varga T."/>
            <person name="Krizsan K."/>
            <person name="Foldi C."/>
            <person name="Dima B."/>
            <person name="Sanchez-Garcia M."/>
            <person name="Sanchez-Ramirez S."/>
            <person name="Szollosi G.J."/>
            <person name="Szarkandi J.G."/>
            <person name="Papp V."/>
            <person name="Albert L."/>
            <person name="Andreopoulos W."/>
            <person name="Angelini C."/>
            <person name="Antonin V."/>
            <person name="Barry K.W."/>
            <person name="Bougher N.L."/>
            <person name="Buchanan P."/>
            <person name="Buyck B."/>
            <person name="Bense V."/>
            <person name="Catcheside P."/>
            <person name="Chovatia M."/>
            <person name="Cooper J."/>
            <person name="Damon W."/>
            <person name="Desjardin D."/>
            <person name="Finy P."/>
            <person name="Geml J."/>
            <person name="Haridas S."/>
            <person name="Hughes K."/>
            <person name="Justo A."/>
            <person name="Karasinski D."/>
            <person name="Kautmanova I."/>
            <person name="Kiss B."/>
            <person name="Kocsube S."/>
            <person name="Kotiranta H."/>
            <person name="LaButti K.M."/>
            <person name="Lechner B.E."/>
            <person name="Liimatainen K."/>
            <person name="Lipzen A."/>
            <person name="Lukacs Z."/>
            <person name="Mihaltcheva S."/>
            <person name="Morgado L.N."/>
            <person name="Niskanen T."/>
            <person name="Noordeloos M.E."/>
            <person name="Ohm R.A."/>
            <person name="Ortiz-Santana B."/>
            <person name="Ovrebo C."/>
            <person name="Racz N."/>
            <person name="Riley R."/>
            <person name="Savchenko A."/>
            <person name="Shiryaev A."/>
            <person name="Soop K."/>
            <person name="Spirin V."/>
            <person name="Szebenyi C."/>
            <person name="Tomsovsky M."/>
            <person name="Tulloss R.E."/>
            <person name="Uehling J."/>
            <person name="Grigoriev I.V."/>
            <person name="Vagvolgyi C."/>
            <person name="Papp T."/>
            <person name="Martin F.M."/>
            <person name="Miettinen O."/>
            <person name="Hibbett D.S."/>
            <person name="Nagy L.G."/>
        </authorList>
    </citation>
    <scope>NUCLEOTIDE SEQUENCE [LARGE SCALE GENOMIC DNA]</scope>
    <source>
        <strain evidence="2 3">FP101781</strain>
    </source>
</reference>
<name>A0A4Y7T4F3_COPMI</name>
<feature type="compositionally biased region" description="Polar residues" evidence="1">
    <location>
        <begin position="201"/>
        <end position="220"/>
    </location>
</feature>
<gene>
    <name evidence="2" type="ORF">FA13DRAFT_1711368</name>
</gene>
<feature type="compositionally biased region" description="Low complexity" evidence="1">
    <location>
        <begin position="149"/>
        <end position="159"/>
    </location>
</feature>
<dbReference type="Proteomes" id="UP000298030">
    <property type="component" value="Unassembled WGS sequence"/>
</dbReference>
<sequence length="912" mass="100639">MERMLEAQAARRTTLPAPFPLVATSAPTQVIGTPLPPPPPPLPAKTPPLLPPAKIQPPPTHAKMPAPESPAQSPVLEPPAQSPAPESPAPEAPAPEPPAQSPAPESPAPEAPALEPPTQLPAPEPPAQSPAPESPAPEAPAPEPPAQLPAPESSAQSPALEPPVQSPAPESPAPESPAQSPTQSPALEPPAQSPAPERPAQSPTPESPAQSPAPEQTSSKGIVRRSYRPRKAPPVFNSGGNLKPKAPKKALKPARVVKIDDDVEIIEYDDLKDADEVVLESLREELAVKLEAAEDIQPMWVASGANLKARLETDEDVGPWYTDSIDKVWRVYAADGDLFEIHPEVMLGEDYLAFDTAYEAAVSQNVDGEPDWIRGDDSAFFRTIEHKDYMQMSPPELQGILGKGPFVITDTPEPLHHFDLKGLETVGDLNTAADWHACDSSAGPRLHTRASRAEKATERPQLSSASCCHSGHRIRYRTPGLFRGHGMIRVASDMFHLAKLSLGLLQLKAPFTMFTLMLMASARGKLWWLLEPEDPRMLSSTTLWTDKDLDTRNWNFKGWKVRMVLLQPGDVLVMPASTLHLVLTINHAICHGGYFLGTSCLDRTVYGAVHTLFESRVGTNTEHDMFQPRMNSICGYFYKCIVHDDYIEALEEGFLPNTNNPEDLKRLLIFACYIELQNVLTRKSYDPTTNPRLIAGLAAKNITPEAAITQYSISAVSFDARVQNAYSRGRISILLDSVFSTMVVFDKDGEDQDPWEFLFIPALSWFIYSLRDYWERSNRIPSDPGEEVSLFSYDLLEQQIGWVSSRYADYDLQAAVDDLDDALPYVNNFIWDWPEFTIHGVARPTTSPEPRSFEQIVVSGCNGGDMLYFSAHAFYSQGLKRKADQMDGGEERHDVWITTKELEQIIKRRKTL</sequence>
<accession>A0A4Y7T4F3</accession>
<feature type="compositionally biased region" description="Pro residues" evidence="1">
    <location>
        <begin position="76"/>
        <end position="148"/>
    </location>
</feature>
<keyword evidence="3" id="KW-1185">Reference proteome</keyword>
<feature type="compositionally biased region" description="Pro residues" evidence="1">
    <location>
        <begin position="187"/>
        <end position="197"/>
    </location>
</feature>
<dbReference type="AlphaFoldDB" id="A0A4Y7T4F3"/>
<evidence type="ECO:0008006" key="4">
    <source>
        <dbReference type="Google" id="ProtNLM"/>
    </source>
</evidence>